<keyword evidence="4" id="KW-0143">Chaperone</keyword>
<evidence type="ECO:0000313" key="9">
    <source>
        <dbReference type="Proteomes" id="UP000002279"/>
    </source>
</evidence>
<dbReference type="Pfam" id="PF00226">
    <property type="entry name" value="DnaJ"/>
    <property type="match status" value="1"/>
</dbReference>
<name>A0A6I8N2P4_ORNAN</name>
<dbReference type="GO" id="GO:0016020">
    <property type="term" value="C:membrane"/>
    <property type="evidence" value="ECO:0007669"/>
    <property type="project" value="UniProtKB-SubCell"/>
</dbReference>
<dbReference type="SMART" id="SM00271">
    <property type="entry name" value="DnaJ"/>
    <property type="match status" value="1"/>
</dbReference>
<keyword evidence="9" id="KW-1185">Reference proteome</keyword>
<evidence type="ECO:0000256" key="6">
    <source>
        <dbReference type="SAM" id="MobiDB-lite"/>
    </source>
</evidence>
<dbReference type="SUPFAM" id="SSF46565">
    <property type="entry name" value="Chaperone J-domain"/>
    <property type="match status" value="1"/>
</dbReference>
<reference evidence="8" key="1">
    <citation type="submission" date="2025-08" db="UniProtKB">
        <authorList>
            <consortium name="Ensembl"/>
        </authorList>
    </citation>
    <scope>IDENTIFICATION</scope>
    <source>
        <strain evidence="8">Glennie</strain>
    </source>
</reference>
<proteinExistence type="predicted"/>
<evidence type="ECO:0000256" key="3">
    <source>
        <dbReference type="ARBA" id="ARBA00023139"/>
    </source>
</evidence>
<dbReference type="InterPro" id="IPR036869">
    <property type="entry name" value="J_dom_sf"/>
</dbReference>
<evidence type="ECO:0000259" key="7">
    <source>
        <dbReference type="PROSITE" id="PS50076"/>
    </source>
</evidence>
<reference evidence="8" key="2">
    <citation type="submission" date="2025-09" db="UniProtKB">
        <authorList>
            <consortium name="Ensembl"/>
        </authorList>
    </citation>
    <scope>IDENTIFICATION</scope>
    <source>
        <strain evidence="8">Glennie</strain>
    </source>
</reference>
<evidence type="ECO:0000256" key="2">
    <source>
        <dbReference type="ARBA" id="ARBA00023136"/>
    </source>
</evidence>
<keyword evidence="3" id="KW-0564">Palmitate</keyword>
<dbReference type="InterPro" id="IPR051434">
    <property type="entry name" value="DnaJ_C_subfamily_member5"/>
</dbReference>
<dbReference type="Ensembl" id="ENSOANT00000061746.1">
    <property type="protein sequence ID" value="ENSOANP00000035180.1"/>
    <property type="gene ID" value="ENSOANG00000044261.1"/>
</dbReference>
<dbReference type="PANTHER" id="PTHR44027">
    <property type="entry name" value="DNAJ HOMOLOG SUBFAMILY C MEMBER 5 HOMOLOG"/>
    <property type="match status" value="1"/>
</dbReference>
<comment type="subcellular location">
    <subcellularLocation>
        <location evidence="1">Membrane</location>
        <topology evidence="1">Lipid-anchor</topology>
    </subcellularLocation>
</comment>
<dbReference type="Gene3D" id="1.10.287.110">
    <property type="entry name" value="DnaJ domain"/>
    <property type="match status" value="1"/>
</dbReference>
<dbReference type="PROSITE" id="PS50076">
    <property type="entry name" value="DNAJ_2"/>
    <property type="match status" value="1"/>
</dbReference>
<evidence type="ECO:0000256" key="1">
    <source>
        <dbReference type="ARBA" id="ARBA00004635"/>
    </source>
</evidence>
<evidence type="ECO:0000313" key="8">
    <source>
        <dbReference type="Ensembl" id="ENSOANP00000035180.1"/>
    </source>
</evidence>
<dbReference type="AlphaFoldDB" id="A0A6I8N2P4"/>
<dbReference type="PRINTS" id="PR00625">
    <property type="entry name" value="JDOMAIN"/>
</dbReference>
<dbReference type="Bgee" id="ENSOANG00000044261">
    <property type="expression patterns" value="Expressed in fibroblast and 7 other cell types or tissues"/>
</dbReference>
<evidence type="ECO:0000256" key="4">
    <source>
        <dbReference type="ARBA" id="ARBA00023186"/>
    </source>
</evidence>
<dbReference type="Proteomes" id="UP000002279">
    <property type="component" value="Unplaced"/>
</dbReference>
<feature type="domain" description="J" evidence="7">
    <location>
        <begin position="17"/>
        <end position="70"/>
    </location>
</feature>
<accession>A0A6I8N2P4</accession>
<keyword evidence="5" id="KW-0449">Lipoprotein</keyword>
<dbReference type="InParanoid" id="A0A6I8N2P4"/>
<dbReference type="GO" id="GO:0005737">
    <property type="term" value="C:cytoplasm"/>
    <property type="evidence" value="ECO:0007669"/>
    <property type="project" value="UniProtKB-ARBA"/>
</dbReference>
<evidence type="ECO:0000256" key="5">
    <source>
        <dbReference type="ARBA" id="ARBA00023288"/>
    </source>
</evidence>
<sequence length="266" mass="29361">SPLSYCFLRRLSRVGESLYVVLGLQKGATPEDIKKAYRKLALKFHPDKNPEDPGAAENDPERRRLYDEYGSLGLYVAEALRRGQRQYYFLMSKWWFKVGRRVLVAPGPRPGWGGEAWTRSEPRRLQAVDPLLSSLQALTIVGALLTCCCCCCCCCFCCGRCRPPDDDDAYKHVDPEDLEAQIRAEDGGLGRGQGLGTLWTNFGGDSEQSGTARGPGECGMRVTCRHSWGRAGSRLGTPSQPSGWAGREKRDRLGKSTGLGVRRPGS</sequence>
<dbReference type="InterPro" id="IPR001623">
    <property type="entry name" value="DnaJ_domain"/>
</dbReference>
<dbReference type="GeneTree" id="ENSGT00940000164252"/>
<keyword evidence="2" id="KW-0472">Membrane</keyword>
<protein>
    <recommendedName>
        <fullName evidence="7">J domain-containing protein</fullName>
    </recommendedName>
</protein>
<dbReference type="PANTHER" id="PTHR44027:SF2">
    <property type="entry name" value="DNAJ HOMOLOG SUBFAMILY C MEMBER 5G"/>
    <property type="match status" value="1"/>
</dbReference>
<organism evidence="8 9">
    <name type="scientific">Ornithorhynchus anatinus</name>
    <name type="common">Duckbill platypus</name>
    <dbReference type="NCBI Taxonomy" id="9258"/>
    <lineage>
        <taxon>Eukaryota</taxon>
        <taxon>Metazoa</taxon>
        <taxon>Chordata</taxon>
        <taxon>Craniata</taxon>
        <taxon>Vertebrata</taxon>
        <taxon>Euteleostomi</taxon>
        <taxon>Mammalia</taxon>
        <taxon>Monotremata</taxon>
        <taxon>Ornithorhynchidae</taxon>
        <taxon>Ornithorhynchus</taxon>
    </lineage>
</organism>
<feature type="region of interest" description="Disordered" evidence="6">
    <location>
        <begin position="229"/>
        <end position="266"/>
    </location>
</feature>
<dbReference type="CDD" id="cd06257">
    <property type="entry name" value="DnaJ"/>
    <property type="match status" value="1"/>
</dbReference>